<keyword evidence="1" id="KW-0472">Membrane</keyword>
<reference evidence="2" key="1">
    <citation type="journal article" date="2021" name="PeerJ">
        <title>Extensive microbial diversity within the chicken gut microbiome revealed by metagenomics and culture.</title>
        <authorList>
            <person name="Gilroy R."/>
            <person name="Ravi A."/>
            <person name="Getino M."/>
            <person name="Pursley I."/>
            <person name="Horton D.L."/>
            <person name="Alikhan N.F."/>
            <person name="Baker D."/>
            <person name="Gharbi K."/>
            <person name="Hall N."/>
            <person name="Watson M."/>
            <person name="Adriaenssens E.M."/>
            <person name="Foster-Nyarko E."/>
            <person name="Jarju S."/>
            <person name="Secka A."/>
            <person name="Antonio M."/>
            <person name="Oren A."/>
            <person name="Chaudhuri R.R."/>
            <person name="La Ragione R."/>
            <person name="Hildebrand F."/>
            <person name="Pallen M.J."/>
        </authorList>
    </citation>
    <scope>NUCLEOTIDE SEQUENCE</scope>
    <source>
        <strain evidence="2">ChiGjej3B3-7470</strain>
    </source>
</reference>
<evidence type="ECO:0000313" key="2">
    <source>
        <dbReference type="EMBL" id="HJE51159.1"/>
    </source>
</evidence>
<evidence type="ECO:0000256" key="1">
    <source>
        <dbReference type="SAM" id="Phobius"/>
    </source>
</evidence>
<dbReference type="Proteomes" id="UP000712713">
    <property type="component" value="Unassembled WGS sequence"/>
</dbReference>
<sequence length="62" mass="6497">MVSARRAAPSLPDADIVEVQVVAARHASHRRSGRIVRGVLAPVAFLAVLGLAATSMTFADDQ</sequence>
<feature type="transmembrane region" description="Helical" evidence="1">
    <location>
        <begin position="35"/>
        <end position="59"/>
    </location>
</feature>
<dbReference type="EMBL" id="DYZF01000100">
    <property type="protein sequence ID" value="HJE51159.1"/>
    <property type="molecule type" value="Genomic_DNA"/>
</dbReference>
<evidence type="ECO:0000313" key="3">
    <source>
        <dbReference type="Proteomes" id="UP000712713"/>
    </source>
</evidence>
<protein>
    <submittedName>
        <fullName evidence="2">Uncharacterized protein</fullName>
    </submittedName>
</protein>
<organism evidence="2 3">
    <name type="scientific">Tessaracoccus flavescens</name>
    <dbReference type="NCBI Taxonomy" id="399497"/>
    <lineage>
        <taxon>Bacteria</taxon>
        <taxon>Bacillati</taxon>
        <taxon>Actinomycetota</taxon>
        <taxon>Actinomycetes</taxon>
        <taxon>Propionibacteriales</taxon>
        <taxon>Propionibacteriaceae</taxon>
        <taxon>Tessaracoccus</taxon>
    </lineage>
</organism>
<gene>
    <name evidence="2" type="ORF">K8V15_04155</name>
</gene>
<name>A0A921EP50_9ACTN</name>
<keyword evidence="1" id="KW-1133">Transmembrane helix</keyword>
<accession>A0A921EP50</accession>
<dbReference type="AlphaFoldDB" id="A0A921EP50"/>
<reference evidence="2" key="2">
    <citation type="submission" date="2021-09" db="EMBL/GenBank/DDBJ databases">
        <authorList>
            <person name="Gilroy R."/>
        </authorList>
    </citation>
    <scope>NUCLEOTIDE SEQUENCE</scope>
    <source>
        <strain evidence="2">ChiGjej3B3-7470</strain>
    </source>
</reference>
<keyword evidence="1" id="KW-0812">Transmembrane</keyword>
<proteinExistence type="predicted"/>
<comment type="caution">
    <text evidence="2">The sequence shown here is derived from an EMBL/GenBank/DDBJ whole genome shotgun (WGS) entry which is preliminary data.</text>
</comment>
<feature type="non-terminal residue" evidence="2">
    <location>
        <position position="62"/>
    </location>
</feature>